<dbReference type="EMBL" id="CAJNDS010000230">
    <property type="protein sequence ID" value="CAE7031297.1"/>
    <property type="molecule type" value="Genomic_DNA"/>
</dbReference>
<feature type="compositionally biased region" description="Polar residues" evidence="1">
    <location>
        <begin position="57"/>
        <end position="70"/>
    </location>
</feature>
<organism evidence="2 3">
    <name type="scientific">Symbiodinium natans</name>
    <dbReference type="NCBI Taxonomy" id="878477"/>
    <lineage>
        <taxon>Eukaryota</taxon>
        <taxon>Sar</taxon>
        <taxon>Alveolata</taxon>
        <taxon>Dinophyceae</taxon>
        <taxon>Suessiales</taxon>
        <taxon>Symbiodiniaceae</taxon>
        <taxon>Symbiodinium</taxon>
    </lineage>
</organism>
<proteinExistence type="predicted"/>
<feature type="compositionally biased region" description="Basic and acidic residues" evidence="1">
    <location>
        <begin position="2241"/>
        <end position="2256"/>
    </location>
</feature>
<dbReference type="InterPro" id="IPR052055">
    <property type="entry name" value="Hepadnavirus_pol/RT"/>
</dbReference>
<sequence length="3867" mass="427658">MGEGGDSAHFCEQDNFPASEADRPKESCKELHPAAVAKGQENQPPLQRVAEPIPQFSKPSSEASAFSPQASHPGAQRSGQAQCTAPQTIQECWVLEIFAGSAGITSAAASAGLRRSVGVDNVRMPRRKGKIIQLDLLLLSHQGLLWKWLGSPGLAAVWLAPPCGTSSRAREIPLPWEDEPHPLRSVEYPEGLPGLGPSDAERVAKANELYRLTARIWDFCCENGIVVIIENPYRSFFWHCSAIEHILRSEQAIVVQCDFCMMGGSRLKRTALLCNNDLITGLAVTCDGSHEHLPWEVHEGVLATKLETAYPHQFCKHFVSLLLQHLTPFYRRGDPANSSGARVVTTQAKTKKAASFQVIPEFCRRTRWTVPGQLRSTLQTTQWLGPDKIPGFKAPGASALRVTPLLSSATDVLVEVPWNPQEFVAKARLAGHPRHLCLGVPPALRKAILACSKQPAAKVIETRAAQSRRWLQRAQELQLAENDFKAKLPEHIRSSLRNKRILLFKEMLEASHYADKAVADDLAQGFDLVGHLDLPAGWSTDFRPAFLSLKDLSQLTQETNHQVIKEVEDSSQFLEELWQKSLDEVSKGWSEGPFREQDLPQGAVISKRFAIQQGNKVRPIDDLSQSHINEAFGSMGKIELHDVETIAASAILFLRHAGQGLLGKTIDLKSAYRQLPLSEEALNMAHVAVKDPSSGEVRFFRLLCLPFGAVAAVHAFIRVSLAICHIGNTFWHLPWSSFYDDFTLLSTRQLAPSAEASACFLLDLLGFEFDSDGDKAPPTVRAQTSETVYAFTDASQEGLQGLEMGLGAVLFNQEGQILCWFGIVLPHDLAEKLLQGKSKVINELESIAVLLLFILAREFLRGKHVMCYLDNEAARITLLKLTSDSEALTLLSNACALLEQELEMIPFYARVPSKSNVADAPSRLDFTGLPHNCRFKDQVLLAEMAKLVNSLVGRCAFPGRCFSTLVVFTNTQTAPHKDVNAPFPNLLLPLSKFTAGQVWLEDSEGDVYRTVAGQARPGRLLDVAAGPCLLEAHKYLHATEPWQGCRIVLVGFTVRRLHLLSPDQVTLLAALGFVLPDADRARMGEHASASVMVQKASGEKTMVKASGAAEANPSTKASQEVIMVDSGDELPEETADAEIPFDPRTSRAFGQPIVCRHDTGKRVFVDGFGLCSPGRWPPGQRGQLNSWEESSRAERMQRILRNFVLSELPDIRKSAFCLAAGRLESSPFTQPALKRLRGELAGALPDPTLALRVPDRQPFLLYMLAAAAIFADLGSVPLGDEEPLPRTPQVFARREKFRKLDASPFQAIMDNYTSAELSSEQLEDHFRADEQKGRVLPTTEGAVAQEYGPGRLLVAAMGAVEKTNGDIRPLHDGTHGVNLNNRIRILDKLETPGVVDQTECDLRAADEQAQSFVRSLQGSFQGGESGALEDTAEIFMGNIFVFAFFLGERCVPPTTVKFLKRITVERSEEDIRTAALKKMRLVILWDPEVSSLGRSLLSLLGADVNEEAIKKSFSDAFRTKASRTISKRGGSLLRYFSWCTTESIDSPLAVDEPTIYMYANFLRDSGARPTSMTHFVEGLRFVHGVAKLLHMEPETVLSSRVLGISRDLHLMKRPLQQKPELTVPMLMALEAFCVETGPVLACICGQLLFCAHSADRWSDSQNLKEISIQESDGVILVVASGLTSKTTVSKEAKTRLLPYAALGCGLSGNNWAKAWLKAREHEGLSLENFALPSRLESQNRWSSVQMGSVEATSYLQDFLILKGIDQDQAMQRATHSLKATLTSWAGRCPRPKFSGAEKRLLGHHIAPKEKSPATYARQQYTLLYGRVMAMFEAIRAGDYDPDLSDVDRVVQVAAAERPGAAQDVIAPEPEAPVPRHDFDEFEASHRSLTIGDVAPTRTQVEIFGESKLSLLQLTRSLYRESPSCECRAMAGIAVDSEAWFLERCQKVKLSESTIRILVDAGFKSFGTLAFAVSTTPTQLDEADVKRWMGNIFPHDFPPDQSSKVRRLMFEAQNLSVADMKARVEPAADTAAVRAMPNAERLARQEALKKRVTGLILSPETLPAHSVVDTLVKQLEDGVLQYLPAYRIISRAQEAQMLKKDQQVVVDGEGNLKMASKAESATCDTHTDLALRNAWTRRSLAYDLAGLCSFQVLEEWCHKCFLALMRPVPNGYSKVTTHQLIAADRHLFTLASHALLGKLAGEPGREKPLETQIKLLSESQEVLQYLNALPTPPPSAPWPGKRKWDDPKGGEKGDKGKGKGKGKSSKGEVRKEFTVPDGCVSRVNDKPVCFAFNQGPEALAEQLLRKPTLEAFDVLRVFDLLPRNPSKRDAFHHRSFGCGAWVFGSQIGIRTDTKSFPKSSALFCRYVHQVNPHHTFSSLVLLDDVQSPLHVDCNNDRSSWNLVIPLTRFRKGQIWEECEGGADRFEDASGTFWGRLHDVSAGPVLLHAAVNRHAVLPWEGRRVVLIAFTPRDSPKLPLADRDWLGDIGFRLPSSSALPTLGPPKLFLEVFSGSATLARAAQRLGFTAVAVDNCPRRPQVPTVRLDLASDMGRDALFRLLHDKKPAAVHLGPPCGTSSRARERPLPAKLRALGLRDPRPLRSADFPLGLPHIDPASPDGLRLAAANRLYDLVFHVLLWCAEHDCVFTLENPSNSWFWSVLALKVRMHASPKVRRWFSDLHEIIFDACEHGGARPKSTKLLSNRAAFGSLRARCSGRHVHEPWGVSWRAGGWVWSTHLEAQYPVVLAARWAACFASACHVSPGPTEAPDPRLQSLSAVGRQTRKHKPLVSEYKFVRIMPRGQIPSSGCKVLGAPPVQGGDSGEVAEALPETSPDSEGLGLDRGEDCQVGFYRDPCEWFQAAKKVCHPLDSENKLPKELKASLEANMVADRRALFLRRKLALMKAEILSKKLEQDESKLHSAMPSWMQTVMQGKRILLLESLLRQHNFDDMEAIELLKSGVKLSGVSECPAAFDVKVKPATSTEAELRQVAPLKRAALLLENRASDPELERDLLKVTMDEAKAGWLQGPFSSETEVSEHLGRTDWSLMRRFGVRQGGKLRPIDDACDSDLNCTFTSTMKLKLQDGDFCISLAMEIAKRVMGKPGVVPREWSGRCLDLSGAYKQMAVCEQHRSLCVLLLRDADGRPIFFISSALVFGASASVYAFLRIARALSFLLNVVLEIPHANFFDDYPILVPSEDAEQVGLLCTKFLHLLGWKHAEIGEGHKGLPFAKSFDVLGLHLDISCISSGTLTVANKLGRVDRLLERLREIKQSAVLSRHEGQVLLGLLRYAAGFFGGRTLRYVCEDLNAIVHHGHHPSPVAVRLLCQRAITALESSRPLQLKADMPSSPVHLFTDGSWEKGVAGVGAVLFDAHDGSAEVFGGEMPKDMVESLLQTDGDHLIGQIETYAVVAMRIHLAHRLSGRRVIIWTDNEGCRFGLIKGRSKSHTMDTLIRSFAAAEDADPSHTWICRVPSYSNIADGPSRGKPEEALKISGKGQAKGLAENGMPFQFDIAWVLRILSTLWHMEVVYVDDLHLVTAGETKFLVLWMALAAYEAIGTPFAYHKFKGGIKVDFVGYHIAYEQWSAGLSSKRTKWIVGWINDLEAAKWMVVGRAMVEFTGRMTFVGRLLLWLKPFLAPLHFWCAVLARGTTARVPTMVYLSLIYIRKNLLLTHHLVPALRQVPFVTQSFRTDAKCERGRVVLGGWSLAKGNEDGASEWASASAELLATYMALFAFGHPQAAGCRNVMLATIYGGTDNRSNPQAEAKGSSTKWPLMGLLMQISETLLHSNLRVRLQWRPREENTEADDLTNGDFTKFDMSLRRLVSFSDLKLDLFEELMACYDEYEASKVALKERNPTREKASKKQKLAEKTPW</sequence>
<dbReference type="PANTHER" id="PTHR33050:SF7">
    <property type="entry name" value="RIBONUCLEASE H"/>
    <property type="match status" value="1"/>
</dbReference>
<dbReference type="InterPro" id="IPR043502">
    <property type="entry name" value="DNA/RNA_pol_sf"/>
</dbReference>
<evidence type="ECO:0000313" key="2">
    <source>
        <dbReference type="EMBL" id="CAE7031297.1"/>
    </source>
</evidence>
<protein>
    <submittedName>
        <fullName evidence="2">Uncharacterized protein</fullName>
    </submittedName>
</protein>
<feature type="compositionally biased region" description="Basic and acidic residues" evidence="1">
    <location>
        <begin position="20"/>
        <end position="32"/>
    </location>
</feature>
<comment type="caution">
    <text evidence="2">The sequence shown here is derived from an EMBL/GenBank/DDBJ whole genome shotgun (WGS) entry which is preliminary data.</text>
</comment>
<reference evidence="2" key="1">
    <citation type="submission" date="2021-02" db="EMBL/GenBank/DDBJ databases">
        <authorList>
            <person name="Dougan E. K."/>
            <person name="Rhodes N."/>
            <person name="Thang M."/>
            <person name="Chan C."/>
        </authorList>
    </citation>
    <scope>NUCLEOTIDE SEQUENCE</scope>
</reference>
<dbReference type="OrthoDB" id="125159at2759"/>
<evidence type="ECO:0000313" key="3">
    <source>
        <dbReference type="Proteomes" id="UP000604046"/>
    </source>
</evidence>
<evidence type="ECO:0000256" key="1">
    <source>
        <dbReference type="SAM" id="MobiDB-lite"/>
    </source>
</evidence>
<name>A0A812IAP6_9DINO</name>
<feature type="region of interest" description="Disordered" evidence="1">
    <location>
        <begin position="2816"/>
        <end position="2836"/>
    </location>
</feature>
<feature type="region of interest" description="Disordered" evidence="1">
    <location>
        <begin position="2227"/>
        <end position="2269"/>
    </location>
</feature>
<keyword evidence="3" id="KW-1185">Reference proteome</keyword>
<gene>
    <name evidence="2" type="ORF">SNAT2548_LOCUS3772</name>
</gene>
<dbReference type="SUPFAM" id="SSF56672">
    <property type="entry name" value="DNA/RNA polymerases"/>
    <property type="match status" value="1"/>
</dbReference>
<dbReference type="Proteomes" id="UP000604046">
    <property type="component" value="Unassembled WGS sequence"/>
</dbReference>
<feature type="region of interest" description="Disordered" evidence="1">
    <location>
        <begin position="3845"/>
        <end position="3867"/>
    </location>
</feature>
<accession>A0A812IAP6</accession>
<feature type="region of interest" description="Disordered" evidence="1">
    <location>
        <begin position="1"/>
        <end position="82"/>
    </location>
</feature>
<dbReference type="PANTHER" id="PTHR33050">
    <property type="entry name" value="REVERSE TRANSCRIPTASE DOMAIN-CONTAINING PROTEIN"/>
    <property type="match status" value="1"/>
</dbReference>